<dbReference type="PANTHER" id="PTHR11177:SF317">
    <property type="entry name" value="CHITINASE 12-RELATED"/>
    <property type="match status" value="1"/>
</dbReference>
<dbReference type="GO" id="GO:0008061">
    <property type="term" value="F:chitin binding"/>
    <property type="evidence" value="ECO:0007669"/>
    <property type="project" value="TreeGrafter"/>
</dbReference>
<dbReference type="InterPro" id="IPR050314">
    <property type="entry name" value="Glycosyl_Hydrlase_18"/>
</dbReference>
<dbReference type="SUPFAM" id="SSF51445">
    <property type="entry name" value="(Trans)glycosidases"/>
    <property type="match status" value="2"/>
</dbReference>
<evidence type="ECO:0000313" key="2">
    <source>
        <dbReference type="Proteomes" id="UP001201812"/>
    </source>
</evidence>
<dbReference type="Gene3D" id="3.10.50.10">
    <property type="match status" value="2"/>
</dbReference>
<dbReference type="EMBL" id="JAKKPZ010000109">
    <property type="protein sequence ID" value="KAI1701896.1"/>
    <property type="molecule type" value="Genomic_DNA"/>
</dbReference>
<dbReference type="GO" id="GO:0005576">
    <property type="term" value="C:extracellular region"/>
    <property type="evidence" value="ECO:0007669"/>
    <property type="project" value="TreeGrafter"/>
</dbReference>
<gene>
    <name evidence="1" type="ORF">DdX_15843</name>
</gene>
<accession>A0AAD4R0I9</accession>
<protein>
    <submittedName>
        <fullName evidence="1">Uncharacterized protein</fullName>
    </submittedName>
</protein>
<name>A0AAD4R0I9_9BILA</name>
<reference evidence="1" key="1">
    <citation type="submission" date="2022-01" db="EMBL/GenBank/DDBJ databases">
        <title>Genome Sequence Resource for Two Populations of Ditylenchus destructor, the Migratory Endoparasitic Phytonematode.</title>
        <authorList>
            <person name="Zhang H."/>
            <person name="Lin R."/>
            <person name="Xie B."/>
        </authorList>
    </citation>
    <scope>NUCLEOTIDE SEQUENCE</scope>
    <source>
        <strain evidence="1">BazhouSP</strain>
    </source>
</reference>
<organism evidence="1 2">
    <name type="scientific">Ditylenchus destructor</name>
    <dbReference type="NCBI Taxonomy" id="166010"/>
    <lineage>
        <taxon>Eukaryota</taxon>
        <taxon>Metazoa</taxon>
        <taxon>Ecdysozoa</taxon>
        <taxon>Nematoda</taxon>
        <taxon>Chromadorea</taxon>
        <taxon>Rhabditida</taxon>
        <taxon>Tylenchina</taxon>
        <taxon>Tylenchomorpha</taxon>
        <taxon>Sphaerularioidea</taxon>
        <taxon>Anguinidae</taxon>
        <taxon>Anguininae</taxon>
        <taxon>Ditylenchus</taxon>
    </lineage>
</organism>
<dbReference type="InterPro" id="IPR029070">
    <property type="entry name" value="Chitinase_insertion_sf"/>
</dbReference>
<comment type="caution">
    <text evidence="1">The sequence shown here is derived from an EMBL/GenBank/DDBJ whole genome shotgun (WGS) entry which is preliminary data.</text>
</comment>
<dbReference type="Proteomes" id="UP001201812">
    <property type="component" value="Unassembled WGS sequence"/>
</dbReference>
<dbReference type="GO" id="GO:0006032">
    <property type="term" value="P:chitin catabolic process"/>
    <property type="evidence" value="ECO:0007669"/>
    <property type="project" value="TreeGrafter"/>
</dbReference>
<dbReference type="PANTHER" id="PTHR11177">
    <property type="entry name" value="CHITINASE"/>
    <property type="match status" value="1"/>
</dbReference>
<dbReference type="Gene3D" id="3.20.20.80">
    <property type="entry name" value="Glycosidases"/>
    <property type="match status" value="2"/>
</dbReference>
<evidence type="ECO:0000313" key="1">
    <source>
        <dbReference type="EMBL" id="KAI1701896.1"/>
    </source>
</evidence>
<dbReference type="InterPro" id="IPR017853">
    <property type="entry name" value="GH"/>
</dbReference>
<dbReference type="AlphaFoldDB" id="A0AAD4R0I9"/>
<dbReference type="GO" id="GO:0004568">
    <property type="term" value="F:chitinase activity"/>
    <property type="evidence" value="ECO:0007669"/>
    <property type="project" value="TreeGrafter"/>
</dbReference>
<keyword evidence="2" id="KW-1185">Reference proteome</keyword>
<sequence>MSQPDDCPSDAPCGTHKNDYRWSKRYGYYLIYKGTYCFCSPRLHRPRHQPKRDQFVGNPNKYQYKNALKGPNRSGFRKPQSLRKQYQSPLKKGLEYELGSRVKCPPEAPCYVDKQPDGFLAMFVCFVKKIFLLAAIIPITKCEITCFYEDLTSVDSSNITDCERIVVGWVSFDPEGYTRFSGAKHYGQAMLSLLRLTSLAHKSDPPTKVLIGVTSVQYGSTAANDEYVDQETIFGYLSALVLNANSDGFIFVLPEEEINLLLTVNLTAHTFWKSIYLRMKSGSEKMQSAAHTLAISPKLLVDTASFNTTAIVESFSSIMLFDRHKILMCNESGALPKFEVANATSEQAGPVCIAKRKLASYGVDESQIEVALERTQCKTTDDNEISSFMSPCEAASFLNTIASGNGNGESHTASQRCPPPARHGCQFICTFSTMLHYWQTNAVVDFAKIGLQYNWCTHIVIRGGTIYQSPPLYSTIYFDKSVKNAVNWIASITDDNIKPKLLVGYGDSTPLDEWDAAVSNENRIQTLAKNLFEAVTVREANGIEITFPLDDRLKGEFVLATSLENRLLRLIKAVRVLALQSQTDMVIVANLNHGIRRAFASELQIYADLIVIPSDRLTRFGEVTHRSHLLESTADSKLGQRVTHMPNIEKLLESFVQLGIPKGKLILSLNVHSSAVSFAIHLPDDDWDGTKDLGAPSNRINNWHAPNDLPPALIHKFYTEDKATFQSVQRSHEPYLHAGKFLCSFDNLKSIRTKAIWSSMQDVAGWAVVNLQSDTSPRPELSQLGLNLEPNDRSLNRGPFLLLRQLRNFATCRKDCYRSTAALTRCGKLAEYDSFQAICFFKLRPMQNPPHSEQEINAAVLPYTKCDGVVLENFATINCKLSAPVQDCSLKSLHTMMDCETQEQLLATNARKAGIEHTAMFRLAMTAADFNSLMVNAQEMDDFISRIAYSLQINDNRQLFSGLLLNLAAVENSADLLKSAAEKRGFISFLQKLTSALPSSAYVPGKRCQFSLDLMFAALPKFDPKINLPAIASFESMIRFIFVDGQHIPFFGLASDESSISKTLESWQEVKSKIILNARSSLDVTDGKQKNVNYGRVCSNSEDFNLETGQEKRERGTSTVYYESEATLRIKANYISENGYRGVSVSVDGDDHRNLCGGNVYPLLSAIQNYRC</sequence>
<proteinExistence type="predicted"/>